<proteinExistence type="predicted"/>
<dbReference type="Pfam" id="PF02518">
    <property type="entry name" value="HATPase_c"/>
    <property type="match status" value="1"/>
</dbReference>
<keyword evidence="3" id="KW-0808">Transferase</keyword>
<dbReference type="Proteomes" id="UP001058271">
    <property type="component" value="Chromosome"/>
</dbReference>
<protein>
    <submittedName>
        <fullName evidence="3">Sensor histidine kinase</fullName>
    </submittedName>
</protein>
<reference evidence="3" key="1">
    <citation type="submission" date="2021-04" db="EMBL/GenBank/DDBJ databases">
        <title>Biosynthetic gene clusters of Dactylosporangioum roseum.</title>
        <authorList>
            <person name="Hartkoorn R.C."/>
            <person name="Beaudoing E."/>
            <person name="Hot D."/>
            <person name="Moureu S."/>
        </authorList>
    </citation>
    <scope>NUCLEOTIDE SEQUENCE</scope>
    <source>
        <strain evidence="3">NRRL B-16295</strain>
    </source>
</reference>
<accession>A0ABY5Z9H9</accession>
<dbReference type="RefSeq" id="WP_260728071.1">
    <property type="nucleotide sequence ID" value="NZ_BAAABS010000088.1"/>
</dbReference>
<feature type="domain" description="Histidine kinase/HSP90-like ATPase" evidence="2">
    <location>
        <begin position="4"/>
        <end position="70"/>
    </location>
</feature>
<evidence type="ECO:0000313" key="3">
    <source>
        <dbReference type="EMBL" id="UWZ38696.1"/>
    </source>
</evidence>
<sequence length="73" mass="7180">MALRRTPDGAVLVVEDDGAGFDPAAGKRGVSGAGSTGLGPDIARRTAESAGGSLTVDRSPAGRTRATVVLTDA</sequence>
<dbReference type="InterPro" id="IPR036890">
    <property type="entry name" value="HATPase_C_sf"/>
</dbReference>
<gene>
    <name evidence="3" type="ORF">Drose_10970</name>
</gene>
<feature type="region of interest" description="Disordered" evidence="1">
    <location>
        <begin position="21"/>
        <end position="41"/>
    </location>
</feature>
<evidence type="ECO:0000256" key="1">
    <source>
        <dbReference type="SAM" id="MobiDB-lite"/>
    </source>
</evidence>
<name>A0ABY5Z9H9_9ACTN</name>
<keyword evidence="4" id="KW-1185">Reference proteome</keyword>
<dbReference type="Gene3D" id="3.30.565.10">
    <property type="entry name" value="Histidine kinase-like ATPase, C-terminal domain"/>
    <property type="match status" value="1"/>
</dbReference>
<evidence type="ECO:0000259" key="2">
    <source>
        <dbReference type="Pfam" id="PF02518"/>
    </source>
</evidence>
<evidence type="ECO:0000313" key="4">
    <source>
        <dbReference type="Proteomes" id="UP001058271"/>
    </source>
</evidence>
<dbReference type="GO" id="GO:0016301">
    <property type="term" value="F:kinase activity"/>
    <property type="evidence" value="ECO:0007669"/>
    <property type="project" value="UniProtKB-KW"/>
</dbReference>
<dbReference type="InterPro" id="IPR003594">
    <property type="entry name" value="HATPase_dom"/>
</dbReference>
<dbReference type="EMBL" id="CP073721">
    <property type="protein sequence ID" value="UWZ38696.1"/>
    <property type="molecule type" value="Genomic_DNA"/>
</dbReference>
<dbReference type="SUPFAM" id="SSF55874">
    <property type="entry name" value="ATPase domain of HSP90 chaperone/DNA topoisomerase II/histidine kinase"/>
    <property type="match status" value="1"/>
</dbReference>
<organism evidence="3 4">
    <name type="scientific">Dactylosporangium roseum</name>
    <dbReference type="NCBI Taxonomy" id="47989"/>
    <lineage>
        <taxon>Bacteria</taxon>
        <taxon>Bacillati</taxon>
        <taxon>Actinomycetota</taxon>
        <taxon>Actinomycetes</taxon>
        <taxon>Micromonosporales</taxon>
        <taxon>Micromonosporaceae</taxon>
        <taxon>Dactylosporangium</taxon>
    </lineage>
</organism>
<keyword evidence="3" id="KW-0418">Kinase</keyword>